<dbReference type="PANTHER" id="PTHR33362:SF4">
    <property type="entry name" value="2,3-DIKETO-L-GULONATE TRAP TRANSPORTER LARGE PERMEASE PROTEIN YIAN"/>
    <property type="match status" value="1"/>
</dbReference>
<dbReference type="EMBL" id="FNCY01000017">
    <property type="protein sequence ID" value="SDI35968.1"/>
    <property type="molecule type" value="Genomic_DNA"/>
</dbReference>
<feature type="transmembrane region" description="Helical" evidence="7">
    <location>
        <begin position="54"/>
        <end position="74"/>
    </location>
</feature>
<dbReference type="NCBIfam" id="TIGR00786">
    <property type="entry name" value="dctM"/>
    <property type="match status" value="1"/>
</dbReference>
<dbReference type="PANTHER" id="PTHR33362">
    <property type="entry name" value="SIALIC ACID TRAP TRANSPORTER PERMEASE PROTEIN SIAT-RELATED"/>
    <property type="match status" value="1"/>
</dbReference>
<evidence type="ECO:0000313" key="9">
    <source>
        <dbReference type="EMBL" id="SDI35968.1"/>
    </source>
</evidence>
<keyword evidence="4 7" id="KW-0812">Transmembrane</keyword>
<comment type="similarity">
    <text evidence="7">Belongs to the TRAP transporter large permease family.</text>
</comment>
<evidence type="ECO:0000256" key="3">
    <source>
        <dbReference type="ARBA" id="ARBA00022519"/>
    </source>
</evidence>
<comment type="subcellular location">
    <subcellularLocation>
        <location evidence="1 7">Cell inner membrane</location>
        <topology evidence="1 7">Multi-pass membrane protein</topology>
    </subcellularLocation>
</comment>
<dbReference type="PIRSF" id="PIRSF006066">
    <property type="entry name" value="HI0050"/>
    <property type="match status" value="1"/>
</dbReference>
<dbReference type="AlphaFoldDB" id="A0A1G8JXT1"/>
<keyword evidence="3 7" id="KW-0997">Cell inner membrane</keyword>
<feature type="transmembrane region" description="Helical" evidence="7">
    <location>
        <begin position="94"/>
        <end position="123"/>
    </location>
</feature>
<feature type="transmembrane region" description="Helical" evidence="7">
    <location>
        <begin position="315"/>
        <end position="344"/>
    </location>
</feature>
<feature type="transmembrane region" description="Helical" evidence="7">
    <location>
        <begin position="174"/>
        <end position="193"/>
    </location>
</feature>
<feature type="transmembrane region" description="Helical" evidence="7">
    <location>
        <begin position="278"/>
        <end position="295"/>
    </location>
</feature>
<evidence type="ECO:0000256" key="1">
    <source>
        <dbReference type="ARBA" id="ARBA00004429"/>
    </source>
</evidence>
<keyword evidence="2" id="KW-1003">Cell membrane</keyword>
<dbReference type="RefSeq" id="WP_091939136.1">
    <property type="nucleotide sequence ID" value="NZ_FNCY01000017.1"/>
</dbReference>
<dbReference type="Proteomes" id="UP000198607">
    <property type="component" value="Unassembled WGS sequence"/>
</dbReference>
<feature type="domain" description="TRAP C4-dicarboxylate transport system permease DctM subunit" evidence="8">
    <location>
        <begin position="7"/>
        <end position="416"/>
    </location>
</feature>
<gene>
    <name evidence="9" type="ORF">SAMN05660652_03288</name>
</gene>
<accession>A0A1G8JXT1</accession>
<reference evidence="9 10" key="1">
    <citation type="submission" date="2016-10" db="EMBL/GenBank/DDBJ databases">
        <authorList>
            <person name="de Groot N.N."/>
        </authorList>
    </citation>
    <scope>NUCLEOTIDE SEQUENCE [LARGE SCALE GENOMIC DNA]</scope>
    <source>
        <strain evidence="9 10">DSM 5885</strain>
    </source>
</reference>
<evidence type="ECO:0000259" key="8">
    <source>
        <dbReference type="Pfam" id="PF06808"/>
    </source>
</evidence>
<feature type="transmembrane region" description="Helical" evidence="7">
    <location>
        <begin position="6"/>
        <end position="34"/>
    </location>
</feature>
<evidence type="ECO:0000256" key="2">
    <source>
        <dbReference type="ARBA" id="ARBA00022475"/>
    </source>
</evidence>
<protein>
    <recommendedName>
        <fullName evidence="7">TRAP transporter large permease protein</fullName>
    </recommendedName>
</protein>
<dbReference type="InterPro" id="IPR004681">
    <property type="entry name" value="TRAP_DctM"/>
</dbReference>
<dbReference type="OrthoDB" id="9777699at2"/>
<dbReference type="InterPro" id="IPR010656">
    <property type="entry name" value="DctM"/>
</dbReference>
<dbReference type="GO" id="GO:0022857">
    <property type="term" value="F:transmembrane transporter activity"/>
    <property type="evidence" value="ECO:0007669"/>
    <property type="project" value="UniProtKB-UniRule"/>
</dbReference>
<comment type="function">
    <text evidence="7">Part of the tripartite ATP-independent periplasmic (TRAP) transport system.</text>
</comment>
<dbReference type="Pfam" id="PF06808">
    <property type="entry name" value="DctM"/>
    <property type="match status" value="1"/>
</dbReference>
<evidence type="ECO:0000256" key="6">
    <source>
        <dbReference type="ARBA" id="ARBA00023136"/>
    </source>
</evidence>
<evidence type="ECO:0000256" key="4">
    <source>
        <dbReference type="ARBA" id="ARBA00022692"/>
    </source>
</evidence>
<dbReference type="GO" id="GO:0005886">
    <property type="term" value="C:plasma membrane"/>
    <property type="evidence" value="ECO:0007669"/>
    <property type="project" value="UniProtKB-SubCell"/>
</dbReference>
<feature type="transmembrane region" description="Helical" evidence="7">
    <location>
        <begin position="242"/>
        <end position="257"/>
    </location>
</feature>
<evidence type="ECO:0000256" key="5">
    <source>
        <dbReference type="ARBA" id="ARBA00022989"/>
    </source>
</evidence>
<keyword evidence="7" id="KW-0813">Transport</keyword>
<keyword evidence="10" id="KW-1185">Reference proteome</keyword>
<feature type="transmembrane region" description="Helical" evidence="7">
    <location>
        <begin position="135"/>
        <end position="162"/>
    </location>
</feature>
<sequence>MSVLIAFLVMLGLFAINVPVAFAICAATFAYFFIANDMSAIMVVQRMIGGADNLPLLAIPFFMMLGSILNYTGITNRLLKLADALSGHMRGGLAQTNVVLGALIGGPSGAGLADAAMICKVLVPEMSKNGYSRPFAAALTSASALLGPILPPGIGLIIYGFVSDTSIGKLFMGGMGPGILCTILLMVAVDYVARKRGYKPTRPKMASLGEMGKASIEAFWGLMLMVLILGGIRYGIFTPTEAGAVTCIYALIVGFAYKETSWADVKAALAESARANGSIMLILMASAGFAWILTWEGVAAETTELLMSISTSPVVFLLIVNVLLILVGMFLDGNAAIIVLTPLLMPTVHALGIDPVHFGIMMIFNLSIGAITPPFGTTMFLTCNLTGVKLDEYMREILPFYIALGVTLMVTTFYPPLSLVLANWVPM</sequence>
<feature type="transmembrane region" description="Helical" evidence="7">
    <location>
        <begin position="400"/>
        <end position="425"/>
    </location>
</feature>
<keyword evidence="6 7" id="KW-0472">Membrane</keyword>
<proteinExistence type="inferred from homology"/>
<evidence type="ECO:0000256" key="7">
    <source>
        <dbReference type="RuleBase" id="RU369079"/>
    </source>
</evidence>
<comment type="subunit">
    <text evidence="7">The complex comprises the extracytoplasmic solute receptor protein and the two transmembrane proteins.</text>
</comment>
<feature type="transmembrane region" description="Helical" evidence="7">
    <location>
        <begin position="214"/>
        <end position="236"/>
    </location>
</feature>
<organism evidence="9 10">
    <name type="scientific">Propionivibrio dicarboxylicus</name>
    <dbReference type="NCBI Taxonomy" id="83767"/>
    <lineage>
        <taxon>Bacteria</taxon>
        <taxon>Pseudomonadati</taxon>
        <taxon>Pseudomonadota</taxon>
        <taxon>Betaproteobacteria</taxon>
        <taxon>Rhodocyclales</taxon>
        <taxon>Rhodocyclaceae</taxon>
        <taxon>Propionivibrio</taxon>
    </lineage>
</organism>
<name>A0A1G8JXT1_9RHOO</name>
<feature type="transmembrane region" description="Helical" evidence="7">
    <location>
        <begin position="356"/>
        <end position="380"/>
    </location>
</feature>
<dbReference type="STRING" id="83767.SAMN05660652_03288"/>
<keyword evidence="5 7" id="KW-1133">Transmembrane helix</keyword>
<evidence type="ECO:0000313" key="10">
    <source>
        <dbReference type="Proteomes" id="UP000198607"/>
    </source>
</evidence>